<dbReference type="AlphaFoldDB" id="A0A2S0NBW1"/>
<dbReference type="KEGG" id="phr:C6569_10875"/>
<organism evidence="1 2">
    <name type="scientific">Phreatobacter cathodiphilus</name>
    <dbReference type="NCBI Taxonomy" id="1868589"/>
    <lineage>
        <taxon>Bacteria</taxon>
        <taxon>Pseudomonadati</taxon>
        <taxon>Pseudomonadota</taxon>
        <taxon>Alphaproteobacteria</taxon>
        <taxon>Hyphomicrobiales</taxon>
        <taxon>Phreatobacteraceae</taxon>
        <taxon>Phreatobacter</taxon>
    </lineage>
</organism>
<protein>
    <recommendedName>
        <fullName evidence="3">Glycosyl transferase</fullName>
    </recommendedName>
</protein>
<reference evidence="1 2" key="1">
    <citation type="submission" date="2018-03" db="EMBL/GenBank/DDBJ databases">
        <title>Genome sequencing of Phreatobacter sp.</title>
        <authorList>
            <person name="Kim S.-J."/>
            <person name="Heo J."/>
            <person name="Kwon S.-W."/>
        </authorList>
    </citation>
    <scope>NUCLEOTIDE SEQUENCE [LARGE SCALE GENOMIC DNA]</scope>
    <source>
        <strain evidence="1 2">S-12</strain>
    </source>
</reference>
<accession>A0A2S0NBW1</accession>
<dbReference type="Proteomes" id="UP000237889">
    <property type="component" value="Chromosome"/>
</dbReference>
<dbReference type="OrthoDB" id="8452122at2"/>
<dbReference type="Gene3D" id="3.90.550.10">
    <property type="entry name" value="Spore Coat Polysaccharide Biosynthesis Protein SpsA, Chain A"/>
    <property type="match status" value="1"/>
</dbReference>
<proteinExistence type="predicted"/>
<dbReference type="SUPFAM" id="SSF53448">
    <property type="entry name" value="Nucleotide-diphospho-sugar transferases"/>
    <property type="match status" value="1"/>
</dbReference>
<name>A0A2S0NBW1_9HYPH</name>
<dbReference type="RefSeq" id="WP_106748868.1">
    <property type="nucleotide sequence ID" value="NZ_CP027668.1"/>
</dbReference>
<evidence type="ECO:0000313" key="2">
    <source>
        <dbReference type="Proteomes" id="UP000237889"/>
    </source>
</evidence>
<dbReference type="InterPro" id="IPR029044">
    <property type="entry name" value="Nucleotide-diphossugar_trans"/>
</dbReference>
<gene>
    <name evidence="1" type="ORF">C6569_10875</name>
</gene>
<evidence type="ECO:0008006" key="3">
    <source>
        <dbReference type="Google" id="ProtNLM"/>
    </source>
</evidence>
<dbReference type="EMBL" id="CP027668">
    <property type="protein sequence ID" value="AVO45527.1"/>
    <property type="molecule type" value="Genomic_DNA"/>
</dbReference>
<sequence>MDFEFRIPIAPRPAFFAQVEFFNFRLRSLGGQYRFCPLHIYVGEKCDLDAVRAQNAWSTDWPVFWHRVPDAVFDRYDMYGTANSRFLGPEPSAGTILFCDADTVLVREIGDLSLAGVTDHGVVTGHMAHYPPEENGPTLPPSTSEQYWPELLARFGLAMPDRLQRYSCDTSGRFPLSPPYFNLGVIAMNRRAFDLIAGRMDPIMDRLGGITQSFMRCQLALSIACLQGAIETKLLDARFNAANDPLHASLHGVTAENVRILHYLRGARIDRNRIGEADYVRSLPEAGELDLDLLLRSELLKWHTRR</sequence>
<keyword evidence="2" id="KW-1185">Reference proteome</keyword>
<evidence type="ECO:0000313" key="1">
    <source>
        <dbReference type="EMBL" id="AVO45527.1"/>
    </source>
</evidence>